<keyword evidence="2" id="KW-0813">Transport</keyword>
<feature type="transmembrane region" description="Helical" evidence="8">
    <location>
        <begin position="144"/>
        <end position="172"/>
    </location>
</feature>
<dbReference type="InterPro" id="IPR050171">
    <property type="entry name" value="MFS_Transporters"/>
</dbReference>
<feature type="transmembrane region" description="Helical" evidence="8">
    <location>
        <begin position="217"/>
        <end position="243"/>
    </location>
</feature>
<feature type="compositionally biased region" description="Basic and acidic residues" evidence="7">
    <location>
        <begin position="432"/>
        <end position="442"/>
    </location>
</feature>
<evidence type="ECO:0000256" key="4">
    <source>
        <dbReference type="ARBA" id="ARBA00022692"/>
    </source>
</evidence>
<dbReference type="InterPro" id="IPR011701">
    <property type="entry name" value="MFS"/>
</dbReference>
<gene>
    <name evidence="10" type="ORF">GCM10009576_046910</name>
</gene>
<dbReference type="PANTHER" id="PTHR23517">
    <property type="entry name" value="RESISTANCE PROTEIN MDTM, PUTATIVE-RELATED-RELATED"/>
    <property type="match status" value="1"/>
</dbReference>
<dbReference type="InterPro" id="IPR036259">
    <property type="entry name" value="MFS_trans_sf"/>
</dbReference>
<evidence type="ECO:0000256" key="2">
    <source>
        <dbReference type="ARBA" id="ARBA00022448"/>
    </source>
</evidence>
<feature type="transmembrane region" description="Helical" evidence="8">
    <location>
        <begin position="349"/>
        <end position="369"/>
    </location>
</feature>
<comment type="caution">
    <text evidence="10">The sequence shown here is derived from an EMBL/GenBank/DDBJ whole genome shotgun (WGS) entry which is preliminary data.</text>
</comment>
<protein>
    <submittedName>
        <fullName evidence="10">MFS transporter</fullName>
    </submittedName>
</protein>
<feature type="compositionally biased region" description="Basic and acidic residues" evidence="7">
    <location>
        <begin position="403"/>
        <end position="415"/>
    </location>
</feature>
<evidence type="ECO:0000313" key="10">
    <source>
        <dbReference type="EMBL" id="GAA0983780.1"/>
    </source>
</evidence>
<dbReference type="InterPro" id="IPR020846">
    <property type="entry name" value="MFS_dom"/>
</dbReference>
<feature type="transmembrane region" description="Helical" evidence="8">
    <location>
        <begin position="287"/>
        <end position="306"/>
    </location>
</feature>
<evidence type="ECO:0000256" key="8">
    <source>
        <dbReference type="SAM" id="Phobius"/>
    </source>
</evidence>
<evidence type="ECO:0000259" key="9">
    <source>
        <dbReference type="PROSITE" id="PS50850"/>
    </source>
</evidence>
<dbReference type="PANTHER" id="PTHR23517:SF13">
    <property type="entry name" value="MAJOR FACILITATOR SUPERFAMILY MFS_1"/>
    <property type="match status" value="1"/>
</dbReference>
<feature type="domain" description="Major facilitator superfamily (MFS) profile" evidence="9">
    <location>
        <begin position="1"/>
        <end position="403"/>
    </location>
</feature>
<accession>A0ABN1SCH5</accession>
<organism evidence="10 11">
    <name type="scientific">Streptomyces rhizosphaericus</name>
    <dbReference type="NCBI Taxonomy" id="114699"/>
    <lineage>
        <taxon>Bacteria</taxon>
        <taxon>Bacillati</taxon>
        <taxon>Actinomycetota</taxon>
        <taxon>Actinomycetes</taxon>
        <taxon>Kitasatosporales</taxon>
        <taxon>Streptomycetaceae</taxon>
        <taxon>Streptomyces</taxon>
        <taxon>Streptomyces violaceusniger group</taxon>
    </lineage>
</organism>
<dbReference type="Proteomes" id="UP001500033">
    <property type="component" value="Unassembled WGS sequence"/>
</dbReference>
<feature type="transmembrane region" description="Helical" evidence="8">
    <location>
        <begin position="178"/>
        <end position="196"/>
    </location>
</feature>
<name>A0ABN1SCH5_9ACTN</name>
<keyword evidence="3" id="KW-1003">Cell membrane</keyword>
<dbReference type="SUPFAM" id="SSF103473">
    <property type="entry name" value="MFS general substrate transporter"/>
    <property type="match status" value="1"/>
</dbReference>
<dbReference type="PROSITE" id="PS50850">
    <property type="entry name" value="MFS"/>
    <property type="match status" value="1"/>
</dbReference>
<dbReference type="Pfam" id="PF07690">
    <property type="entry name" value="MFS_1"/>
    <property type="match status" value="1"/>
</dbReference>
<keyword evidence="5 8" id="KW-1133">Transmembrane helix</keyword>
<keyword evidence="4 8" id="KW-0812">Transmembrane</keyword>
<evidence type="ECO:0000256" key="7">
    <source>
        <dbReference type="SAM" id="MobiDB-lite"/>
    </source>
</evidence>
<feature type="transmembrane region" description="Helical" evidence="8">
    <location>
        <begin position="7"/>
        <end position="29"/>
    </location>
</feature>
<evidence type="ECO:0000256" key="3">
    <source>
        <dbReference type="ARBA" id="ARBA00022475"/>
    </source>
</evidence>
<feature type="transmembrane region" description="Helical" evidence="8">
    <location>
        <begin position="35"/>
        <end position="58"/>
    </location>
</feature>
<proteinExistence type="predicted"/>
<dbReference type="EMBL" id="BAAAIE010000029">
    <property type="protein sequence ID" value="GAA0983780.1"/>
    <property type="molecule type" value="Genomic_DNA"/>
</dbReference>
<evidence type="ECO:0000256" key="1">
    <source>
        <dbReference type="ARBA" id="ARBA00004651"/>
    </source>
</evidence>
<sequence length="442" mass="43746">MAARQLAPTYAITVVCAGSSLPTSLYGAYAREYALSPLALTALFAVYVAAVIPTMLVCGSLSDSWGRRRVAVCGLGLSALGSILFACAPGGEALYGARLLQGTAAGLITGAATAALADAAHGAERGPLPSGGPGPQPSPRGRAVGSAAALASLGISIGSAGGPMLSGLIAAVLPAPLIVPYLTHLGLLLPAVLLRWPAPAQACGARWRPRRPAIPHVVRRAFALASLTIVFSWSLLGLFLSLAPSLAERLGRTTSTAMGGGVVALMLVTSALAQMHAGRLAPVRAKVLGLCTMAAGLALLAGAVGARSLPLLVVAAVAAGAGQGTGFTGALAGLTAVTPAPIRGEVFSAAYVVGYFSLSVPVLGVGALAEQVGLLSAVAWFASLATVGALGAVPVVHLAGRATEGDGDRSRDGIGDGRSPAVSGVPPTYPPHNEEGRPAGTP</sequence>
<evidence type="ECO:0000313" key="11">
    <source>
        <dbReference type="Proteomes" id="UP001500033"/>
    </source>
</evidence>
<feature type="transmembrane region" description="Helical" evidence="8">
    <location>
        <begin position="375"/>
        <end position="399"/>
    </location>
</feature>
<keyword evidence="6 8" id="KW-0472">Membrane</keyword>
<comment type="subcellular location">
    <subcellularLocation>
        <location evidence="1">Cell membrane</location>
        <topology evidence="1">Multi-pass membrane protein</topology>
    </subcellularLocation>
</comment>
<feature type="transmembrane region" description="Helical" evidence="8">
    <location>
        <begin position="312"/>
        <end position="337"/>
    </location>
</feature>
<reference evidence="10 11" key="1">
    <citation type="journal article" date="2019" name="Int. J. Syst. Evol. Microbiol.">
        <title>The Global Catalogue of Microorganisms (GCM) 10K type strain sequencing project: providing services to taxonomists for standard genome sequencing and annotation.</title>
        <authorList>
            <consortium name="The Broad Institute Genomics Platform"/>
            <consortium name="The Broad Institute Genome Sequencing Center for Infectious Disease"/>
            <person name="Wu L."/>
            <person name="Ma J."/>
        </authorList>
    </citation>
    <scope>NUCLEOTIDE SEQUENCE [LARGE SCALE GENOMIC DNA]</scope>
    <source>
        <strain evidence="10 11">JCM 11445</strain>
    </source>
</reference>
<evidence type="ECO:0000256" key="6">
    <source>
        <dbReference type="ARBA" id="ARBA00023136"/>
    </source>
</evidence>
<evidence type="ECO:0000256" key="5">
    <source>
        <dbReference type="ARBA" id="ARBA00022989"/>
    </source>
</evidence>
<dbReference type="Gene3D" id="1.20.1250.20">
    <property type="entry name" value="MFS general substrate transporter like domains"/>
    <property type="match status" value="1"/>
</dbReference>
<keyword evidence="11" id="KW-1185">Reference proteome</keyword>
<feature type="transmembrane region" description="Helical" evidence="8">
    <location>
        <begin position="255"/>
        <end position="275"/>
    </location>
</feature>
<feature type="region of interest" description="Disordered" evidence="7">
    <location>
        <begin position="402"/>
        <end position="442"/>
    </location>
</feature>